<organism evidence="2 3">
    <name type="scientific">Fusarium mundagurra</name>
    <dbReference type="NCBI Taxonomy" id="1567541"/>
    <lineage>
        <taxon>Eukaryota</taxon>
        <taxon>Fungi</taxon>
        <taxon>Dikarya</taxon>
        <taxon>Ascomycota</taxon>
        <taxon>Pezizomycotina</taxon>
        <taxon>Sordariomycetes</taxon>
        <taxon>Hypocreomycetidae</taxon>
        <taxon>Hypocreales</taxon>
        <taxon>Nectriaceae</taxon>
        <taxon>Fusarium</taxon>
        <taxon>Fusarium fujikuroi species complex</taxon>
    </lineage>
</organism>
<protein>
    <submittedName>
        <fullName evidence="2">Uncharacterized protein</fullName>
    </submittedName>
</protein>
<proteinExistence type="predicted"/>
<feature type="region of interest" description="Disordered" evidence="1">
    <location>
        <begin position="314"/>
        <end position="333"/>
    </location>
</feature>
<name>A0A8H5Y718_9HYPO</name>
<dbReference type="OrthoDB" id="5339076at2759"/>
<feature type="compositionally biased region" description="Basic and acidic residues" evidence="1">
    <location>
        <begin position="152"/>
        <end position="161"/>
    </location>
</feature>
<feature type="compositionally biased region" description="Basic and acidic residues" evidence="1">
    <location>
        <begin position="261"/>
        <end position="270"/>
    </location>
</feature>
<sequence length="835" mass="92996">MDIDMAKPILDSKVEDDLIDFDTDMVDSNHDLQKNDDNLESMDREMQVNEDALNHEAYETNVITGEDVDFDLHDVKDTANSPEHVDYEVTEAPELGTQGSIQTAQPPDEDVPESGENVEILDEIIVRGDAVSDDHASAHEIDYEFEDNAEPEDSHQDEKTAAARRATTSDLDGAAGSDEEQDDHEPENDATATRQELSGHTGEENNISSHNDQNEPRDPKEEEEEEEAEPDYEVTTGEAEAEDAKADEYSGENTHASGDNDEIHDGEDANSHEEITTLASGQNDEITEAVEEAEDHDYDVGEHVADAYDEHATTDADHVDHSVTGEDSNGKIDEGFPAITVQYKGDEFPMFSTTTHGFFADTSILDEPLEKLIAGLRSELENEIAEDDDLVLQVDELGLELVETTQGETMSNVTLRQILEIFDLLVKNQDPDGSRPLYAYLFTKPNAEKRFEYLVESATAGKGLDEVIHLFETPMTAGTSMLETAATIDGVHEELDEFDSPIDDEHHSDIDEAENEDEYLEDEHANRNVIGSEGQEFRDQEVDDQEVDGQQASNQNGHDEDDRDNINVPTETQIEISVNASAVDLEDPEAAVDSLTAVDEDGLEQNGKATSFSSTFLSCYYPDFCLCAPCVAEYIEDHNKDEAEFRKTVKRNYGTMQILSPKVQYLRSRRSKHHRSLSDFSTTYSFNSTDEFTPARADNEIDPFANFELDEEAEEAEFNGDVALEENTETQDEANADAEPEPLHAQTNDTSTTTTLQEEEEASSFNVDLGEASATIETAEKRKIDDDDLDEIDWRDEHEPEDQAPSTPLAAGKRSRGDDDDINAEDEQDAKRRRP</sequence>
<evidence type="ECO:0000256" key="1">
    <source>
        <dbReference type="SAM" id="MobiDB-lite"/>
    </source>
</evidence>
<dbReference type="InterPro" id="IPR018822">
    <property type="entry name" value="UPF0646"/>
</dbReference>
<feature type="compositionally biased region" description="Acidic residues" evidence="1">
    <location>
        <begin position="177"/>
        <end position="188"/>
    </location>
</feature>
<dbReference type="Pfam" id="PF10336">
    <property type="entry name" value="DUF2420"/>
    <property type="match status" value="1"/>
</dbReference>
<feature type="region of interest" description="Disordered" evidence="1">
    <location>
        <begin position="93"/>
        <end position="114"/>
    </location>
</feature>
<dbReference type="EMBL" id="JAAOAN010000441">
    <property type="protein sequence ID" value="KAF5706839.1"/>
    <property type="molecule type" value="Genomic_DNA"/>
</dbReference>
<feature type="compositionally biased region" description="Low complexity" evidence="1">
    <location>
        <begin position="747"/>
        <end position="756"/>
    </location>
</feature>
<dbReference type="Proteomes" id="UP000544331">
    <property type="component" value="Unassembled WGS sequence"/>
</dbReference>
<evidence type="ECO:0000313" key="2">
    <source>
        <dbReference type="EMBL" id="KAF5706839.1"/>
    </source>
</evidence>
<feature type="region of interest" description="Disordered" evidence="1">
    <location>
        <begin position="142"/>
        <end position="270"/>
    </location>
</feature>
<feature type="compositionally biased region" description="Acidic residues" evidence="1">
    <location>
        <begin position="727"/>
        <end position="740"/>
    </location>
</feature>
<gene>
    <name evidence="2" type="ORF">FMUND_11366</name>
</gene>
<feature type="compositionally biased region" description="Acidic residues" evidence="1">
    <location>
        <begin position="818"/>
        <end position="828"/>
    </location>
</feature>
<accession>A0A8H5Y718</accession>
<keyword evidence="3" id="KW-1185">Reference proteome</keyword>
<reference evidence="2 3" key="1">
    <citation type="submission" date="2020-05" db="EMBL/GenBank/DDBJ databases">
        <title>Identification and distribution of gene clusters putatively required for synthesis of sphingolipid metabolism inhibitors in phylogenetically diverse species of the filamentous fungus Fusarium.</title>
        <authorList>
            <person name="Kim H.-S."/>
            <person name="Busman M."/>
            <person name="Brown D.W."/>
            <person name="Divon H."/>
            <person name="Uhlig S."/>
            <person name="Proctor R.H."/>
        </authorList>
    </citation>
    <scope>NUCLEOTIDE SEQUENCE [LARGE SCALE GENOMIC DNA]</scope>
    <source>
        <strain evidence="2 3">NRRL 66235</strain>
    </source>
</reference>
<feature type="region of interest" description="Disordered" evidence="1">
    <location>
        <begin position="727"/>
        <end position="835"/>
    </location>
</feature>
<feature type="compositionally biased region" description="Acidic residues" evidence="1">
    <location>
        <begin position="221"/>
        <end position="232"/>
    </location>
</feature>
<feature type="region of interest" description="Disordered" evidence="1">
    <location>
        <begin position="531"/>
        <end position="566"/>
    </location>
</feature>
<evidence type="ECO:0000313" key="3">
    <source>
        <dbReference type="Proteomes" id="UP000544331"/>
    </source>
</evidence>
<feature type="compositionally biased region" description="Acidic residues" evidence="1">
    <location>
        <begin position="786"/>
        <end position="802"/>
    </location>
</feature>
<comment type="caution">
    <text evidence="2">The sequence shown here is derived from an EMBL/GenBank/DDBJ whole genome shotgun (WGS) entry which is preliminary data.</text>
</comment>
<dbReference type="AlphaFoldDB" id="A0A8H5Y718"/>
<feature type="compositionally biased region" description="Polar residues" evidence="1">
    <location>
        <begin position="190"/>
        <end position="211"/>
    </location>
</feature>